<evidence type="ECO:0000313" key="2">
    <source>
        <dbReference type="Proteomes" id="UP000037122"/>
    </source>
</evidence>
<name>A0A0L0P2S1_CANAR</name>
<dbReference type="Proteomes" id="UP000037122">
    <property type="component" value="Unassembled WGS sequence"/>
</dbReference>
<comment type="caution">
    <text evidence="1">The sequence shown here is derived from an EMBL/GenBank/DDBJ whole genome shotgun (WGS) entry which is preliminary data.</text>
</comment>
<accession>A0A0L0P2S1</accession>
<dbReference type="EMBL" id="LGST01000017">
    <property type="protein sequence ID" value="KNE00687.1"/>
    <property type="molecule type" value="Genomic_DNA"/>
</dbReference>
<dbReference type="AlphaFoldDB" id="A0A0L0P2S1"/>
<proteinExistence type="predicted"/>
<dbReference type="VEuPathDB" id="FungiDB:QG37_02217"/>
<reference evidence="2" key="1">
    <citation type="journal article" date="2015" name="BMC Genomics">
        <title>Draft genome of a commonly misdiagnosed multidrug resistant pathogen Candida auris.</title>
        <authorList>
            <person name="Chatterjee S."/>
            <person name="Alampalli S.V."/>
            <person name="Nageshan R.K."/>
            <person name="Chettiar S.T."/>
            <person name="Joshi S."/>
            <person name="Tatu U.S."/>
        </authorList>
    </citation>
    <scope>NUCLEOTIDE SEQUENCE [LARGE SCALE GENOMIC DNA]</scope>
    <source>
        <strain evidence="2">6684</strain>
    </source>
</reference>
<gene>
    <name evidence="1" type="ORF">QG37_02217</name>
</gene>
<organism evidence="1 2">
    <name type="scientific">Candidozyma auris</name>
    <name type="common">Yeast</name>
    <name type="synonym">Candida auris</name>
    <dbReference type="NCBI Taxonomy" id="498019"/>
    <lineage>
        <taxon>Eukaryota</taxon>
        <taxon>Fungi</taxon>
        <taxon>Dikarya</taxon>
        <taxon>Ascomycota</taxon>
        <taxon>Saccharomycotina</taxon>
        <taxon>Pichiomycetes</taxon>
        <taxon>Metschnikowiaceae</taxon>
        <taxon>Candidozyma</taxon>
    </lineage>
</organism>
<protein>
    <submittedName>
        <fullName evidence="1">Uncharacterized protein</fullName>
    </submittedName>
</protein>
<evidence type="ECO:0000313" key="1">
    <source>
        <dbReference type="EMBL" id="KNE00687.1"/>
    </source>
</evidence>
<sequence>MRVQLELTVDDSKRLISTPKKTHGAIIKDNDIYIAINYEVEALKSF</sequence>